<dbReference type="Proteomes" id="UP001221411">
    <property type="component" value="Unassembled WGS sequence"/>
</dbReference>
<proteinExistence type="predicted"/>
<feature type="domain" description="DUF6968" evidence="1">
    <location>
        <begin position="2"/>
        <end position="61"/>
    </location>
</feature>
<protein>
    <recommendedName>
        <fullName evidence="1">DUF6968 domain-containing protein</fullName>
    </recommendedName>
</protein>
<gene>
    <name evidence="2" type="ORF">POL67_45705</name>
</gene>
<evidence type="ECO:0000313" key="2">
    <source>
        <dbReference type="EMBL" id="MDC0748711.1"/>
    </source>
</evidence>
<evidence type="ECO:0000313" key="3">
    <source>
        <dbReference type="Proteomes" id="UP001221411"/>
    </source>
</evidence>
<organism evidence="2 3">
    <name type="scientific">Polyangium mundeleinium</name>
    <dbReference type="NCBI Taxonomy" id="2995306"/>
    <lineage>
        <taxon>Bacteria</taxon>
        <taxon>Pseudomonadati</taxon>
        <taxon>Myxococcota</taxon>
        <taxon>Polyangia</taxon>
        <taxon>Polyangiales</taxon>
        <taxon>Polyangiaceae</taxon>
        <taxon>Polyangium</taxon>
    </lineage>
</organism>
<keyword evidence="3" id="KW-1185">Reference proteome</keyword>
<dbReference type="EMBL" id="JAQNDO010000001">
    <property type="protein sequence ID" value="MDC0748711.1"/>
    <property type="molecule type" value="Genomic_DNA"/>
</dbReference>
<dbReference type="InterPro" id="IPR054241">
    <property type="entry name" value="DUF6968"/>
</dbReference>
<evidence type="ECO:0000259" key="1">
    <source>
        <dbReference type="Pfam" id="PF22302"/>
    </source>
</evidence>
<comment type="caution">
    <text evidence="2">The sequence shown here is derived from an EMBL/GenBank/DDBJ whole genome shotgun (WGS) entry which is preliminary data.</text>
</comment>
<sequence length="87" mass="9321">MPYVVKGGVWKCGFELGAPLNIRHREGYGVDALQALLHCLGIVRASIDGSPLRGKVHWGGMLSCGLPDLLNGQIQLDVADIESPSRP</sequence>
<name>A0ABT5F3Y1_9BACT</name>
<dbReference type="Pfam" id="PF22302">
    <property type="entry name" value="DUF6968"/>
    <property type="match status" value="1"/>
</dbReference>
<reference evidence="2 3" key="1">
    <citation type="submission" date="2022-11" db="EMBL/GenBank/DDBJ databases">
        <title>Minimal conservation of predation-associated metabolite biosynthetic gene clusters underscores biosynthetic potential of Myxococcota including descriptions for ten novel species: Archangium lansinium sp. nov., Myxococcus landrumus sp. nov., Nannocystis bai.</title>
        <authorList>
            <person name="Ahearne A."/>
            <person name="Stevens C."/>
            <person name="Dowd S."/>
        </authorList>
    </citation>
    <scope>NUCLEOTIDE SEQUENCE [LARGE SCALE GENOMIC DNA]</scope>
    <source>
        <strain evidence="2 3">RJM3</strain>
    </source>
</reference>
<accession>A0ABT5F3Y1</accession>